<proteinExistence type="predicted"/>
<dbReference type="Proteomes" id="UP000654108">
    <property type="component" value="Unassembled WGS sequence"/>
</dbReference>
<sequence>MKKLTIYLARQFAIDALILFGVVCVLLWLVNCLRSFEIVSVKGQSILTLGIQALYALPPLGLSFFYICVGIGVVRALAALQNSHELHIVHISGGLSALWKAAGVVCAIAVCVVLLFAHVIEPRANRQLNILTAAIAADLVSSALKPNRFTQVTPGVVLLIGGRAGGGEIRDFFADDRRDPQTRRTYIAETAKVSSDGQGYILQLRNGVLQYTEGNGRFSEIRFTSYDLNVENISQPAIADDGLAGRDSIALISDAWRTGIWNSATVNRLLDRTAEGLRVLGIVALALAIGAFPSGRRARIRLPLEAIVMLVAFAERGVSAYSPFGSGTGAFLLMAIGVGVLAGRSWPRRPLKGVPA</sequence>
<evidence type="ECO:0000256" key="5">
    <source>
        <dbReference type="ARBA" id="ARBA00023136"/>
    </source>
</evidence>
<feature type="transmembrane region" description="Helical" evidence="6">
    <location>
        <begin position="277"/>
        <end position="295"/>
    </location>
</feature>
<reference evidence="7" key="1">
    <citation type="submission" date="2020-09" db="EMBL/GenBank/DDBJ databases">
        <title>Genome seq and assembly of Devosia sp.</title>
        <authorList>
            <person name="Chhetri G."/>
        </authorList>
    </citation>
    <scope>NUCLEOTIDE SEQUENCE</scope>
    <source>
        <strain evidence="7">PTR5</strain>
    </source>
</reference>
<keyword evidence="8" id="KW-1185">Reference proteome</keyword>
<dbReference type="EMBL" id="JACYFU010000001">
    <property type="protein sequence ID" value="MBD8065068.1"/>
    <property type="molecule type" value="Genomic_DNA"/>
</dbReference>
<dbReference type="GO" id="GO:0043190">
    <property type="term" value="C:ATP-binding cassette (ABC) transporter complex"/>
    <property type="evidence" value="ECO:0007669"/>
    <property type="project" value="TreeGrafter"/>
</dbReference>
<organism evidence="7 8">
    <name type="scientific">Devosia oryzisoli</name>
    <dbReference type="NCBI Taxonomy" id="2774138"/>
    <lineage>
        <taxon>Bacteria</taxon>
        <taxon>Pseudomonadati</taxon>
        <taxon>Pseudomonadota</taxon>
        <taxon>Alphaproteobacteria</taxon>
        <taxon>Hyphomicrobiales</taxon>
        <taxon>Devosiaceae</taxon>
        <taxon>Devosia</taxon>
    </lineage>
</organism>
<feature type="transmembrane region" description="Helical" evidence="6">
    <location>
        <begin position="12"/>
        <end position="33"/>
    </location>
</feature>
<name>A0A927FUD7_9HYPH</name>
<protein>
    <submittedName>
        <fullName evidence="7">LptF/LptG family permease</fullName>
    </submittedName>
</protein>
<keyword evidence="3 6" id="KW-0812">Transmembrane</keyword>
<dbReference type="InterPro" id="IPR005495">
    <property type="entry name" value="LptG/LptF_permease"/>
</dbReference>
<dbReference type="GO" id="GO:0015920">
    <property type="term" value="P:lipopolysaccharide transport"/>
    <property type="evidence" value="ECO:0007669"/>
    <property type="project" value="TreeGrafter"/>
</dbReference>
<evidence type="ECO:0000256" key="6">
    <source>
        <dbReference type="SAM" id="Phobius"/>
    </source>
</evidence>
<dbReference type="PANTHER" id="PTHR33529">
    <property type="entry name" value="SLR0882 PROTEIN-RELATED"/>
    <property type="match status" value="1"/>
</dbReference>
<keyword evidence="4 6" id="KW-1133">Transmembrane helix</keyword>
<dbReference type="PANTHER" id="PTHR33529:SF6">
    <property type="entry name" value="YJGP_YJGQ FAMILY PERMEASE"/>
    <property type="match status" value="1"/>
</dbReference>
<dbReference type="RefSeq" id="WP_191773562.1">
    <property type="nucleotide sequence ID" value="NZ_JACYFU010000001.1"/>
</dbReference>
<evidence type="ECO:0000256" key="1">
    <source>
        <dbReference type="ARBA" id="ARBA00004651"/>
    </source>
</evidence>
<comment type="caution">
    <text evidence="7">The sequence shown here is derived from an EMBL/GenBank/DDBJ whole genome shotgun (WGS) entry which is preliminary data.</text>
</comment>
<accession>A0A927FUD7</accession>
<feature type="transmembrane region" description="Helical" evidence="6">
    <location>
        <begin position="320"/>
        <end position="342"/>
    </location>
</feature>
<evidence type="ECO:0000256" key="2">
    <source>
        <dbReference type="ARBA" id="ARBA00022475"/>
    </source>
</evidence>
<evidence type="ECO:0000313" key="8">
    <source>
        <dbReference type="Proteomes" id="UP000654108"/>
    </source>
</evidence>
<feature type="transmembrane region" description="Helical" evidence="6">
    <location>
        <begin position="98"/>
        <end position="120"/>
    </location>
</feature>
<keyword evidence="2" id="KW-1003">Cell membrane</keyword>
<keyword evidence="5 6" id="KW-0472">Membrane</keyword>
<dbReference type="AlphaFoldDB" id="A0A927FUD7"/>
<evidence type="ECO:0000256" key="4">
    <source>
        <dbReference type="ARBA" id="ARBA00022989"/>
    </source>
</evidence>
<evidence type="ECO:0000313" key="7">
    <source>
        <dbReference type="EMBL" id="MBD8065068.1"/>
    </source>
</evidence>
<comment type="subcellular location">
    <subcellularLocation>
        <location evidence="1">Cell membrane</location>
        <topology evidence="1">Multi-pass membrane protein</topology>
    </subcellularLocation>
</comment>
<gene>
    <name evidence="7" type="ORF">IC608_06235</name>
</gene>
<dbReference type="Pfam" id="PF03739">
    <property type="entry name" value="LptF_LptG"/>
    <property type="match status" value="1"/>
</dbReference>
<feature type="transmembrane region" description="Helical" evidence="6">
    <location>
        <begin position="54"/>
        <end position="78"/>
    </location>
</feature>
<evidence type="ECO:0000256" key="3">
    <source>
        <dbReference type="ARBA" id="ARBA00022692"/>
    </source>
</evidence>